<proteinExistence type="predicted"/>
<dbReference type="InterPro" id="IPR043519">
    <property type="entry name" value="NT_sf"/>
</dbReference>
<evidence type="ECO:0000313" key="2">
    <source>
        <dbReference type="Proteomes" id="UP000220922"/>
    </source>
</evidence>
<evidence type="ECO:0000313" key="1">
    <source>
        <dbReference type="EMBL" id="PDV97536.1"/>
    </source>
</evidence>
<sequence length="220" mass="25514">MTTRTSIHIGKIIQNARFFNTQQWQGAQTTMDDLLQAVNNLFSLLEQRKMKYVLVGGIALLQYIQGRNTEDIDLILNVTALRKLQEITITSKSEYFARGIYQNLQIDFLLTKNPLFAHVQKHHTTLQPFFERTITSATVKGLLLLKLYALPSLYRQGDFVRVGLYENDVATLMFYHNPNMQEISVELTPYVSNQDLTAIQDIILDLTQRISRFQRNKEQE</sequence>
<keyword evidence="2" id="KW-1185">Reference proteome</keyword>
<dbReference type="RefSeq" id="WP_097654362.1">
    <property type="nucleotide sequence ID" value="NZ_LYXE01000129.1"/>
</dbReference>
<protein>
    <recommendedName>
        <fullName evidence="3">Nucleotidyl transferase AbiEii/AbiGii toxin family protein</fullName>
    </recommendedName>
</protein>
<dbReference type="EMBL" id="LYXE01000129">
    <property type="protein sequence ID" value="PDV97536.1"/>
    <property type="molecule type" value="Genomic_DNA"/>
</dbReference>
<comment type="caution">
    <text evidence="1">The sequence shown here is derived from an EMBL/GenBank/DDBJ whole genome shotgun (WGS) entry which is preliminary data.</text>
</comment>
<name>A0A2H3KQT0_9CHLR</name>
<organism evidence="1 2">
    <name type="scientific">Candidatus Chloroploca asiatica</name>
    <dbReference type="NCBI Taxonomy" id="1506545"/>
    <lineage>
        <taxon>Bacteria</taxon>
        <taxon>Bacillati</taxon>
        <taxon>Chloroflexota</taxon>
        <taxon>Chloroflexia</taxon>
        <taxon>Chloroflexales</taxon>
        <taxon>Chloroflexineae</taxon>
        <taxon>Oscillochloridaceae</taxon>
        <taxon>Candidatus Chloroploca</taxon>
    </lineage>
</organism>
<accession>A0A2H3KQT0</accession>
<dbReference type="Proteomes" id="UP000220922">
    <property type="component" value="Unassembled WGS sequence"/>
</dbReference>
<dbReference type="SUPFAM" id="SSF81301">
    <property type="entry name" value="Nucleotidyltransferase"/>
    <property type="match status" value="1"/>
</dbReference>
<evidence type="ECO:0008006" key="3">
    <source>
        <dbReference type="Google" id="ProtNLM"/>
    </source>
</evidence>
<dbReference type="AlphaFoldDB" id="A0A2H3KQT0"/>
<dbReference type="Gene3D" id="3.30.460.40">
    <property type="match status" value="1"/>
</dbReference>
<reference evidence="1 2" key="1">
    <citation type="submission" date="2016-05" db="EMBL/GenBank/DDBJ databases">
        <authorList>
            <person name="Lavstsen T."/>
            <person name="Jespersen J.S."/>
        </authorList>
    </citation>
    <scope>NUCLEOTIDE SEQUENCE [LARGE SCALE GENOMIC DNA]</scope>
    <source>
        <strain evidence="1 2">B7-9</strain>
    </source>
</reference>
<gene>
    <name evidence="1" type="ORF">A9Q02_17940</name>
</gene>
<dbReference type="OrthoDB" id="161070at2"/>